<keyword evidence="3" id="KW-0614">Plasmid</keyword>
<dbReference type="NCBIfam" id="TIGR02791">
    <property type="entry name" value="VirB5"/>
    <property type="match status" value="1"/>
</dbReference>
<dbReference type="Pfam" id="PF07996">
    <property type="entry name" value="T4SS"/>
    <property type="match status" value="1"/>
</dbReference>
<evidence type="ECO:0000313" key="3">
    <source>
        <dbReference type="EMBL" id="CAZ15905.1"/>
    </source>
</evidence>
<evidence type="ECO:0000256" key="2">
    <source>
        <dbReference type="SAM" id="SignalP"/>
    </source>
</evidence>
<dbReference type="InterPro" id="IPR014158">
    <property type="entry name" value="T4SS_VirB5"/>
</dbReference>
<organism evidence="4">
    <name type="scientific">Xanthomonas albilineans (strain GPE PC73 / CFBP 7063)</name>
    <dbReference type="NCBI Taxonomy" id="380358"/>
    <lineage>
        <taxon>Bacteria</taxon>
        <taxon>Pseudomonadati</taxon>
        <taxon>Pseudomonadota</taxon>
        <taxon>Gammaproteobacteria</taxon>
        <taxon>Lysobacterales</taxon>
        <taxon>Lysobacteraceae</taxon>
        <taxon>Xanthomonas</taxon>
    </lineage>
</organism>
<keyword evidence="1" id="KW-0175">Coiled coil</keyword>
<dbReference type="CDD" id="cd14262">
    <property type="entry name" value="VirB5_like"/>
    <property type="match status" value="1"/>
</dbReference>
<keyword evidence="2" id="KW-0732">Signal</keyword>
<evidence type="ECO:0000313" key="4">
    <source>
        <dbReference type="Proteomes" id="UP000001890"/>
    </source>
</evidence>
<proteinExistence type="predicted"/>
<gene>
    <name evidence="3" type="primary">trwJ</name>
    <name evidence="3" type="ordered locus">XALp_3186</name>
</gene>
<name>D6CKB6_XANAP</name>
<dbReference type="SUPFAM" id="SSF101082">
    <property type="entry name" value="Typo IV secretion system protein TraC"/>
    <property type="match status" value="1"/>
</dbReference>
<dbReference type="EMBL" id="FP340279">
    <property type="protein sequence ID" value="CAZ15905.1"/>
    <property type="molecule type" value="Genomic_DNA"/>
</dbReference>
<accession>D6CKB6</accession>
<evidence type="ECO:0000256" key="1">
    <source>
        <dbReference type="SAM" id="Coils"/>
    </source>
</evidence>
<dbReference type="KEGG" id="xal:XALp_3186"/>
<dbReference type="AlphaFoldDB" id="D6CKB6"/>
<feature type="chain" id="PRO_5003082089" evidence="2">
    <location>
        <begin position="25"/>
        <end position="241"/>
    </location>
</feature>
<feature type="coiled-coil region" evidence="1">
    <location>
        <begin position="48"/>
        <end position="75"/>
    </location>
</feature>
<dbReference type="InterPro" id="IPR023220">
    <property type="entry name" value="T4SS_VirB5-domain"/>
</dbReference>
<feature type="signal peptide" evidence="2">
    <location>
        <begin position="1"/>
        <end position="24"/>
    </location>
</feature>
<dbReference type="Gene3D" id="1.20.58.430">
    <property type="entry name" value="Type IV secretion system, VirB5-domain"/>
    <property type="match status" value="1"/>
</dbReference>
<sequence>MKIKLLAVVLTAVCAVFCASTASAQVTVSNVNDFPNMITKASWQAANIAKYAQQVEALEQQLQQMKDQYASLTGQRGLGEILNDPSMSQFVPNQWQSLYSGIKSGNLQGITGALEQVNKDNSGSVASMNAALLQRQQQTAGVDEGLAMKAYDSNIERMKNIQSLLQQINGTQDMKAAADLGNRIAAEQAMVNNEHAKLQLVAMMEQAEKQAQQAQGNAIWNKQMTQTDNLPRLPDNLQAQQ</sequence>
<geneLocation type="plasmid" evidence="3 4">
    <name>plasmI</name>
</geneLocation>
<dbReference type="Proteomes" id="UP000001890">
    <property type="component" value="Plasmid plasmI"/>
</dbReference>
<protein>
    <submittedName>
        <fullName evidence="3">Putative type iv secretion system protein</fullName>
    </submittedName>
</protein>
<keyword evidence="4" id="KW-1185">Reference proteome</keyword>
<reference evidence="4" key="1">
    <citation type="journal article" date="2009" name="BMC Genomics">
        <title>The complete genome sequence of Xanthomonas albilineans provides new insights into the reductive genome evolution of the xylem-limited Xanthomonadaceae.</title>
        <authorList>
            <person name="Pieretti I."/>
            <person name="Royer M."/>
            <person name="Barbe V."/>
            <person name="Carrere S."/>
            <person name="Koebnik R."/>
            <person name="Cociancich S."/>
            <person name="Couloux A."/>
            <person name="Darrasse A."/>
            <person name="Gouzy J."/>
            <person name="Jacques M.A."/>
            <person name="Lauber E."/>
            <person name="Manceau C."/>
            <person name="Mangenot S."/>
            <person name="Poussier S."/>
            <person name="Segurens B."/>
            <person name="Szurek B."/>
            <person name="Verdier V."/>
            <person name="Arlat M."/>
            <person name="Rott P."/>
        </authorList>
    </citation>
    <scope>NUCLEOTIDE SEQUENCE [LARGE SCALE GENOMIC DNA]</scope>
    <source>
        <strain evidence="4">GPE PC73 / CFBP 7063</strain>
        <plasmid evidence="4">Plasmid plasmI</plasmid>
    </source>
</reference>
<dbReference type="OrthoDB" id="9780974at2"/>